<dbReference type="InterPro" id="IPR029169">
    <property type="entry name" value="PCNP"/>
</dbReference>
<keyword evidence="11" id="KW-1133">Transmembrane helix</keyword>
<feature type="compositionally biased region" description="Polar residues" evidence="10">
    <location>
        <begin position="110"/>
        <end position="129"/>
    </location>
</feature>
<dbReference type="PANTHER" id="PTHR16523">
    <property type="entry name" value="PEST PROTEOLYTIC SIGNAL-CONTAINING NUCLEAR PROTEIN"/>
    <property type="match status" value="1"/>
</dbReference>
<dbReference type="Proteomes" id="UP000594454">
    <property type="component" value="Chromosome 4"/>
</dbReference>
<evidence type="ECO:0000256" key="6">
    <source>
        <dbReference type="ARBA" id="ARBA00022843"/>
    </source>
</evidence>
<feature type="compositionally biased region" description="Basic and acidic residues" evidence="10">
    <location>
        <begin position="93"/>
        <end position="108"/>
    </location>
</feature>
<evidence type="ECO:0000313" key="13">
    <source>
        <dbReference type="Proteomes" id="UP000594454"/>
    </source>
</evidence>
<keyword evidence="8" id="KW-0539">Nucleus</keyword>
<organism evidence="12 13">
    <name type="scientific">Hermetia illucens</name>
    <name type="common">Black soldier fly</name>
    <dbReference type="NCBI Taxonomy" id="343691"/>
    <lineage>
        <taxon>Eukaryota</taxon>
        <taxon>Metazoa</taxon>
        <taxon>Ecdysozoa</taxon>
        <taxon>Arthropoda</taxon>
        <taxon>Hexapoda</taxon>
        <taxon>Insecta</taxon>
        <taxon>Pterygota</taxon>
        <taxon>Neoptera</taxon>
        <taxon>Endopterygota</taxon>
        <taxon>Diptera</taxon>
        <taxon>Brachycera</taxon>
        <taxon>Stratiomyomorpha</taxon>
        <taxon>Stratiomyidae</taxon>
        <taxon>Hermetiinae</taxon>
        <taxon>Hermetia</taxon>
    </lineage>
</organism>
<keyword evidence="6" id="KW-0832">Ubl conjugation</keyword>
<comment type="subcellular location">
    <subcellularLocation>
        <location evidence="2">Nucleus</location>
    </subcellularLocation>
</comment>
<evidence type="ECO:0000256" key="11">
    <source>
        <dbReference type="SAM" id="Phobius"/>
    </source>
</evidence>
<comment type="subunit">
    <text evidence="3">Interacts with UHRF2/NIRF.</text>
</comment>
<feature type="region of interest" description="Disordered" evidence="10">
    <location>
        <begin position="56"/>
        <end position="155"/>
    </location>
</feature>
<evidence type="ECO:0000256" key="9">
    <source>
        <dbReference type="ARBA" id="ARBA00023306"/>
    </source>
</evidence>
<feature type="transmembrane region" description="Helical" evidence="11">
    <location>
        <begin position="21"/>
        <end position="42"/>
    </location>
</feature>
<proteinExistence type="predicted"/>
<keyword evidence="11" id="KW-0472">Membrane</keyword>
<keyword evidence="9" id="KW-0131">Cell cycle</keyword>
<dbReference type="GO" id="GO:0043161">
    <property type="term" value="P:proteasome-mediated ubiquitin-dependent protein catabolic process"/>
    <property type="evidence" value="ECO:0007669"/>
    <property type="project" value="TreeGrafter"/>
</dbReference>
<evidence type="ECO:0000256" key="2">
    <source>
        <dbReference type="ARBA" id="ARBA00004123"/>
    </source>
</evidence>
<name>A0A7R8V004_HERIL</name>
<dbReference type="Pfam" id="PF15473">
    <property type="entry name" value="PCNP"/>
    <property type="match status" value="1"/>
</dbReference>
<keyword evidence="13" id="KW-1185">Reference proteome</keyword>
<evidence type="ECO:0000256" key="7">
    <source>
        <dbReference type="ARBA" id="ARBA00022990"/>
    </source>
</evidence>
<feature type="region of interest" description="Disordered" evidence="10">
    <location>
        <begin position="211"/>
        <end position="238"/>
    </location>
</feature>
<dbReference type="EMBL" id="LR899012">
    <property type="protein sequence ID" value="CAD7089606.1"/>
    <property type="molecule type" value="Genomic_DNA"/>
</dbReference>
<dbReference type="OrthoDB" id="10068198at2759"/>
<sequence>MSNRPSESSRQHVLKIARLDTILVDFVFYFILLLIITAPTSAQPSFFSSSIQPFKVPSHERRHHKRRYSREEDESNERRAAAAAESTGNASPSDHHHIDDSIRSDKSSKLTTNGGHGDTSTVVSSQRTDSSGERKTAVGIQLQPKPPASSRLSGIQFGKPGTVVRPGIHMKLAQPKPPSEQTKKITVASAFNNDSDEEVEEMPPECKMRMRNIGRDTPTSSGPNSFGKTKQGFIDSKKLFEKSLREAAMD</sequence>
<feature type="compositionally biased region" description="Polar residues" evidence="10">
    <location>
        <begin position="217"/>
        <end position="228"/>
    </location>
</feature>
<evidence type="ECO:0000256" key="10">
    <source>
        <dbReference type="SAM" id="MobiDB-lite"/>
    </source>
</evidence>
<gene>
    <name evidence="12" type="ORF">HERILL_LOCUS12144</name>
</gene>
<dbReference type="AlphaFoldDB" id="A0A7R8V004"/>
<dbReference type="PANTHER" id="PTHR16523:SF6">
    <property type="entry name" value="PEST PROTEOLYTIC SIGNAL-CONTAINING NUCLEAR PROTEIN"/>
    <property type="match status" value="1"/>
</dbReference>
<keyword evidence="7" id="KW-0007">Acetylation</keyword>
<keyword evidence="11" id="KW-0812">Transmembrane</keyword>
<accession>A0A7R8V004</accession>
<evidence type="ECO:0000313" key="12">
    <source>
        <dbReference type="EMBL" id="CAD7089606.1"/>
    </source>
</evidence>
<dbReference type="GO" id="GO:0016567">
    <property type="term" value="P:protein ubiquitination"/>
    <property type="evidence" value="ECO:0007669"/>
    <property type="project" value="InterPro"/>
</dbReference>
<evidence type="ECO:0000256" key="5">
    <source>
        <dbReference type="ARBA" id="ARBA00022553"/>
    </source>
</evidence>
<evidence type="ECO:0000256" key="8">
    <source>
        <dbReference type="ARBA" id="ARBA00023242"/>
    </source>
</evidence>
<keyword evidence="5" id="KW-0597">Phosphoprotein</keyword>
<comment type="function">
    <text evidence="1">May be involved in cell cycle regulation.</text>
</comment>
<evidence type="ECO:0000256" key="3">
    <source>
        <dbReference type="ARBA" id="ARBA00011097"/>
    </source>
</evidence>
<evidence type="ECO:0000256" key="4">
    <source>
        <dbReference type="ARBA" id="ARBA00022059"/>
    </source>
</evidence>
<reference evidence="12 13" key="1">
    <citation type="submission" date="2020-11" db="EMBL/GenBank/DDBJ databases">
        <authorList>
            <person name="Wallbank WR R."/>
            <person name="Pardo Diaz C."/>
            <person name="Kozak K."/>
            <person name="Martin S."/>
            <person name="Jiggins C."/>
            <person name="Moest M."/>
            <person name="Warren A I."/>
            <person name="Generalovic N T."/>
            <person name="Byers J.R.P. K."/>
            <person name="Montejo-Kovacevich G."/>
            <person name="Yen C E."/>
        </authorList>
    </citation>
    <scope>NUCLEOTIDE SEQUENCE [LARGE SCALE GENOMIC DNA]</scope>
</reference>
<evidence type="ECO:0000256" key="1">
    <source>
        <dbReference type="ARBA" id="ARBA00002646"/>
    </source>
</evidence>
<protein>
    <recommendedName>
        <fullName evidence="4">PEST proteolytic signal-containing nuclear protein</fullName>
    </recommendedName>
</protein>
<dbReference type="GO" id="GO:0005634">
    <property type="term" value="C:nucleus"/>
    <property type="evidence" value="ECO:0007669"/>
    <property type="project" value="UniProtKB-SubCell"/>
</dbReference>